<gene>
    <name evidence="7" type="ORF">SVIM_LOCUS310910</name>
</gene>
<feature type="compositionally biased region" description="Basic residues" evidence="5">
    <location>
        <begin position="302"/>
        <end position="314"/>
    </location>
</feature>
<proteinExistence type="predicted"/>
<evidence type="ECO:0000259" key="6">
    <source>
        <dbReference type="PROSITE" id="PS50089"/>
    </source>
</evidence>
<dbReference type="PANTHER" id="PTHR46293">
    <property type="entry name" value="E3 UBIQUITIN PROTEIN LIGASE DRIP1"/>
    <property type="match status" value="1"/>
</dbReference>
<dbReference type="Pfam" id="PF13923">
    <property type="entry name" value="zf-C3HC4_2"/>
    <property type="match status" value="1"/>
</dbReference>
<evidence type="ECO:0000256" key="5">
    <source>
        <dbReference type="SAM" id="MobiDB-lite"/>
    </source>
</evidence>
<dbReference type="EMBL" id="CAADRP010001685">
    <property type="protein sequence ID" value="VFU47967.1"/>
    <property type="molecule type" value="Genomic_DNA"/>
</dbReference>
<dbReference type="SUPFAM" id="SSF57850">
    <property type="entry name" value="RING/U-box"/>
    <property type="match status" value="1"/>
</dbReference>
<evidence type="ECO:0000256" key="3">
    <source>
        <dbReference type="ARBA" id="ARBA00022833"/>
    </source>
</evidence>
<dbReference type="PROSITE" id="PS50089">
    <property type="entry name" value="ZF_RING_2"/>
    <property type="match status" value="1"/>
</dbReference>
<evidence type="ECO:0000256" key="2">
    <source>
        <dbReference type="ARBA" id="ARBA00022771"/>
    </source>
</evidence>
<keyword evidence="1" id="KW-0479">Metal-binding</keyword>
<dbReference type="InterPro" id="IPR013083">
    <property type="entry name" value="Znf_RING/FYVE/PHD"/>
</dbReference>
<dbReference type="AlphaFoldDB" id="A0A6N2MEF9"/>
<dbReference type="GO" id="GO:0004842">
    <property type="term" value="F:ubiquitin-protein transferase activity"/>
    <property type="evidence" value="ECO:0007669"/>
    <property type="project" value="InterPro"/>
</dbReference>
<evidence type="ECO:0000256" key="1">
    <source>
        <dbReference type="ARBA" id="ARBA00022723"/>
    </source>
</evidence>
<dbReference type="Gene3D" id="3.30.40.10">
    <property type="entry name" value="Zinc/RING finger domain, C3HC4 (zinc finger)"/>
    <property type="match status" value="1"/>
</dbReference>
<evidence type="ECO:0000256" key="4">
    <source>
        <dbReference type="PROSITE-ProRule" id="PRU00175"/>
    </source>
</evidence>
<dbReference type="InterPro" id="IPR017907">
    <property type="entry name" value="Znf_RING_CS"/>
</dbReference>
<feature type="domain" description="RING-type" evidence="6">
    <location>
        <begin position="20"/>
        <end position="61"/>
    </location>
</feature>
<feature type="region of interest" description="Disordered" evidence="5">
    <location>
        <begin position="194"/>
        <end position="227"/>
    </location>
</feature>
<feature type="compositionally biased region" description="Basic and acidic residues" evidence="5">
    <location>
        <begin position="270"/>
        <end position="283"/>
    </location>
</feature>
<feature type="compositionally biased region" description="Polar residues" evidence="5">
    <location>
        <begin position="284"/>
        <end position="299"/>
    </location>
</feature>
<keyword evidence="2 4" id="KW-0863">Zinc-finger</keyword>
<dbReference type="PROSITE" id="PS00518">
    <property type="entry name" value="ZF_RING_1"/>
    <property type="match status" value="1"/>
</dbReference>
<organism evidence="7">
    <name type="scientific">Salix viminalis</name>
    <name type="common">Common osier</name>
    <name type="synonym">Basket willow</name>
    <dbReference type="NCBI Taxonomy" id="40686"/>
    <lineage>
        <taxon>Eukaryota</taxon>
        <taxon>Viridiplantae</taxon>
        <taxon>Streptophyta</taxon>
        <taxon>Embryophyta</taxon>
        <taxon>Tracheophyta</taxon>
        <taxon>Spermatophyta</taxon>
        <taxon>Magnoliopsida</taxon>
        <taxon>eudicotyledons</taxon>
        <taxon>Gunneridae</taxon>
        <taxon>Pentapetalae</taxon>
        <taxon>rosids</taxon>
        <taxon>fabids</taxon>
        <taxon>Malpighiales</taxon>
        <taxon>Salicaceae</taxon>
        <taxon>Saliceae</taxon>
        <taxon>Salix</taxon>
    </lineage>
</organism>
<feature type="region of interest" description="Disordered" evidence="5">
    <location>
        <begin position="270"/>
        <end position="320"/>
    </location>
</feature>
<dbReference type="InterPro" id="IPR044807">
    <property type="entry name" value="DRIP1-like"/>
</dbReference>
<dbReference type="PANTHER" id="PTHR46293:SF3">
    <property type="entry name" value="E3 UBIQUITIN PROTEIN LIGASE DRIPH-RELATED"/>
    <property type="match status" value="1"/>
</dbReference>
<dbReference type="InterPro" id="IPR001841">
    <property type="entry name" value="Znf_RING"/>
</dbReference>
<evidence type="ECO:0000313" key="7">
    <source>
        <dbReference type="EMBL" id="VFU47967.1"/>
    </source>
</evidence>
<accession>A0A6N2MEF9</accession>
<dbReference type="CDD" id="cd16525">
    <property type="entry name" value="RING-HC_PCGF"/>
    <property type="match status" value="1"/>
</dbReference>
<feature type="compositionally biased region" description="Polar residues" evidence="5">
    <location>
        <begin position="194"/>
        <end position="223"/>
    </location>
</feature>
<dbReference type="SMART" id="SM00184">
    <property type="entry name" value="RING"/>
    <property type="match status" value="1"/>
</dbReference>
<dbReference type="GO" id="GO:0008270">
    <property type="term" value="F:zinc ion binding"/>
    <property type="evidence" value="ECO:0007669"/>
    <property type="project" value="UniProtKB-KW"/>
</dbReference>
<sequence>MMLGQVVKVQREKISACMTCPLCNKLFRDATTISECLHTFCRKCIYKKIADEELDSCPVCDTELGCSPLEKLRADHSWQDLRAKIFLSRRKKAREPETVSSVPEDAPLVPETVPAVPEAMPVQEADHSVPLIGKIKEISLSSLVVSTPKISVKSVLTGKRSKPVARKRESPVLIKKLVKKVDDYYESLSSPETLSKISQTKRQNSSTAESSKQHTPNKVSENGVTPCKGKADLWKPLNCLVEASSKTKSNNSELHEILVQIMKLDVQEEAQARKSNAKEHADQSKVNGEESNLTASPSGSVKPRRLQGMQRKRAAPSEGLNIPAQTVVDANRKCDTRFSPVWLSLVASDHEQDGSAPLPQISSCYLRVKDGTLPVSYIKKYLSQRLGLVSEAEVEISVRGQSVVSTLQLHNLVDWWVQTASESERIRTTVGIVKLILRKHLCFSGEMSSLATVILVKVVGNSSESRHSRNYTQVVDEYGLFMNSRFGDSGLMPESMD</sequence>
<keyword evidence="3" id="KW-0862">Zinc</keyword>
<reference evidence="7" key="1">
    <citation type="submission" date="2019-03" db="EMBL/GenBank/DDBJ databases">
        <authorList>
            <person name="Mank J."/>
            <person name="Almeida P."/>
        </authorList>
    </citation>
    <scope>NUCLEOTIDE SEQUENCE</scope>
    <source>
        <strain evidence="7">78183</strain>
    </source>
</reference>
<name>A0A6N2MEF9_SALVM</name>
<protein>
    <recommendedName>
        <fullName evidence="6">RING-type domain-containing protein</fullName>
    </recommendedName>
</protein>